<dbReference type="InterPro" id="IPR006483">
    <property type="entry name" value="CRISPR-assoc_Cas3_HD"/>
</dbReference>
<evidence type="ECO:0000256" key="5">
    <source>
        <dbReference type="ARBA" id="ARBA00022801"/>
    </source>
</evidence>
<keyword evidence="3" id="KW-0479">Metal-binding</keyword>
<dbReference type="Pfam" id="PF22590">
    <property type="entry name" value="Cas3-like_C_2"/>
    <property type="match status" value="1"/>
</dbReference>
<proteinExistence type="inferred from homology"/>
<keyword evidence="7" id="KW-0067">ATP-binding</keyword>
<dbReference type="InterPro" id="IPR054712">
    <property type="entry name" value="Cas3-like_dom"/>
</dbReference>
<feature type="domain" description="HD Cas3-type" evidence="9">
    <location>
        <begin position="723"/>
        <end position="912"/>
    </location>
</feature>
<dbReference type="Gene3D" id="3.40.50.300">
    <property type="entry name" value="P-loop containing nucleotide triphosphate hydrolases"/>
    <property type="match status" value="2"/>
</dbReference>
<keyword evidence="4" id="KW-0547">Nucleotide-binding</keyword>
<dbReference type="NCBIfam" id="TIGR02621">
    <property type="entry name" value="cas3_GSU0051"/>
    <property type="match status" value="1"/>
</dbReference>
<dbReference type="RefSeq" id="WP_260195465.1">
    <property type="nucleotide sequence ID" value="NZ_JAFFZE010000026.1"/>
</dbReference>
<keyword evidence="6" id="KW-0347">Helicase</keyword>
<evidence type="ECO:0000313" key="11">
    <source>
        <dbReference type="Proteomes" id="UP001156441"/>
    </source>
</evidence>
<sequence>MILERGDFAEFFAAVHDHRPFAWQERLLDTVLAEGWPDTIDAPTGAGKTAAIDVHVFALAFAALTGRPLPPRRLVMVVGRRVLVDDQYEHARALRDRLRDSTAPDIVRRVAAGLRSLAGPAPQDVLTVARLRGGLPPSRRWVDHPQAAAVLCATPEMWGSRLLFRGYGSSSRAWPREAGLLAADTVAVVDEAHLARQVLRTARRVAELVPVAEGDTSWLSPLRVVETTATPVAAAGRRVGVDEEDLARDEVLAQRMLRRKPVTLVPCSDWNRSSVVGELVRRVAALRAEGDRTVGCFVNSVERAVAVTRRLRETEGLTVALICGQVRPIDIARLDARYPGVLSTRGNDEVDVLVSTQSLEVGADLDFGGMVTELASGSALAQRAGRVNRLGTRETGPISVIVPDAEIRTDVRSGPYTHDDLAPALEWLARRAEDRDGLAPWALRGDPPPSASRRRPLWQRPELGHVWHWARTNDELAAAPELDLWLSEDFEPDNAVGVVVRDELVSPVVDPVTLVRYLPPRRHEVFGTPLRTARAALTAADRDSRLTGVLVRGDEVDELDWTETDDGRRPHLRPGDIVVLDSSTRLFTASPTHDEHTTPQVVVPLGWNHDTHTAEDVLEAPAELNRNVPPGDVVHRITVPPGGDLHRALTPSDEEPAADPRDVVTEFLATDTTGMAAEAYRLLTGPAADPTHVVVLPDLDSPGLVLVLDGRRATSDDDVPQPPIRRLVLLDNHQRDVGDRAAELAGRLGLPDTIRDVLYLAGLHHDDGKYDPRFQTRLGAPSDTILAKSRSTVGPVTLRRRHDASGLPPRWRHEQRSVVHSWPELATDATDGADRDLVARLIGTSHGHGRTGFPHAATDLLNTADSPETKQQAADLFDEGEWDDLIERTHHRYGVWVCSFLEAVLRAADGQISAEGK</sequence>
<keyword evidence="8" id="KW-0051">Antiviral defense</keyword>
<dbReference type="SUPFAM" id="SSF52540">
    <property type="entry name" value="P-loop containing nucleoside triphosphate hydrolases"/>
    <property type="match status" value="1"/>
</dbReference>
<name>A0ABT2JI58_9PSEU</name>
<comment type="caution">
    <text evidence="10">The sequence shown here is derived from an EMBL/GenBank/DDBJ whole genome shotgun (WGS) entry which is preliminary data.</text>
</comment>
<gene>
    <name evidence="10" type="primary">cas3u</name>
    <name evidence="10" type="ORF">JT362_31030</name>
</gene>
<dbReference type="EMBL" id="JAFFZE010000026">
    <property type="protein sequence ID" value="MCT2587563.1"/>
    <property type="molecule type" value="Genomic_DNA"/>
</dbReference>
<keyword evidence="5" id="KW-0378">Hydrolase</keyword>
<dbReference type="InterPro" id="IPR038257">
    <property type="entry name" value="CRISPR-assoc_Cas3_HD_sf"/>
</dbReference>
<dbReference type="Gene3D" id="1.10.3210.30">
    <property type="match status" value="1"/>
</dbReference>
<reference evidence="10 11" key="1">
    <citation type="submission" date="2021-02" db="EMBL/GenBank/DDBJ databases">
        <title>Actinophytocola xerophila sp. nov., isolated from soil of cotton cropping field.</title>
        <authorList>
            <person name="Huang R."/>
            <person name="Chen X."/>
            <person name="Ge X."/>
            <person name="Liu W."/>
        </authorList>
    </citation>
    <scope>NUCLEOTIDE SEQUENCE [LARGE SCALE GENOMIC DNA]</scope>
    <source>
        <strain evidence="10 11">S1-96</strain>
    </source>
</reference>
<dbReference type="InterPro" id="IPR013444">
    <property type="entry name" value="Helicase_Cas3_CRISPR-ass_Anaes"/>
</dbReference>
<evidence type="ECO:0000256" key="4">
    <source>
        <dbReference type="ARBA" id="ARBA00022741"/>
    </source>
</evidence>
<evidence type="ECO:0000256" key="6">
    <source>
        <dbReference type="ARBA" id="ARBA00022806"/>
    </source>
</evidence>
<protein>
    <submittedName>
        <fullName evidence="10">Type I-U CRISPR-associated helicase/endonuclease Cas3</fullName>
    </submittedName>
</protein>
<organism evidence="10 11">
    <name type="scientific">Actinophytocola gossypii</name>
    <dbReference type="NCBI Taxonomy" id="2812003"/>
    <lineage>
        <taxon>Bacteria</taxon>
        <taxon>Bacillati</taxon>
        <taxon>Actinomycetota</taxon>
        <taxon>Actinomycetes</taxon>
        <taxon>Pseudonocardiales</taxon>
        <taxon>Pseudonocardiaceae</taxon>
    </lineage>
</organism>
<evidence type="ECO:0000256" key="2">
    <source>
        <dbReference type="ARBA" id="ARBA00009046"/>
    </source>
</evidence>
<dbReference type="SUPFAM" id="SSF109604">
    <property type="entry name" value="HD-domain/PDEase-like"/>
    <property type="match status" value="1"/>
</dbReference>
<evidence type="ECO:0000259" key="9">
    <source>
        <dbReference type="PROSITE" id="PS51643"/>
    </source>
</evidence>
<evidence type="ECO:0000256" key="8">
    <source>
        <dbReference type="ARBA" id="ARBA00023118"/>
    </source>
</evidence>
<evidence type="ECO:0000256" key="1">
    <source>
        <dbReference type="ARBA" id="ARBA00006847"/>
    </source>
</evidence>
<evidence type="ECO:0000256" key="3">
    <source>
        <dbReference type="ARBA" id="ARBA00022723"/>
    </source>
</evidence>
<dbReference type="InterPro" id="IPR027417">
    <property type="entry name" value="P-loop_NTPase"/>
</dbReference>
<dbReference type="PROSITE" id="PS51643">
    <property type="entry name" value="HD_CAS3"/>
    <property type="match status" value="1"/>
</dbReference>
<evidence type="ECO:0000256" key="7">
    <source>
        <dbReference type="ARBA" id="ARBA00022840"/>
    </source>
</evidence>
<comment type="similarity">
    <text evidence="1">In the N-terminal section; belongs to the CRISPR-associated nuclease Cas3-HD family.</text>
</comment>
<evidence type="ECO:0000313" key="10">
    <source>
        <dbReference type="EMBL" id="MCT2587563.1"/>
    </source>
</evidence>
<comment type="similarity">
    <text evidence="2">In the central section; belongs to the CRISPR-associated helicase Cas3 family.</text>
</comment>
<dbReference type="Proteomes" id="UP001156441">
    <property type="component" value="Unassembled WGS sequence"/>
</dbReference>
<keyword evidence="11" id="KW-1185">Reference proteome</keyword>
<accession>A0ABT2JI58</accession>